<evidence type="ECO:0000256" key="3">
    <source>
        <dbReference type="ARBA" id="ARBA00020268"/>
    </source>
</evidence>
<name>A0A7X0TVL2_9ACTN</name>
<organism evidence="7 8">
    <name type="scientific">Nonomuraea rubra</name>
    <dbReference type="NCBI Taxonomy" id="46180"/>
    <lineage>
        <taxon>Bacteria</taxon>
        <taxon>Bacillati</taxon>
        <taxon>Actinomycetota</taxon>
        <taxon>Actinomycetes</taxon>
        <taxon>Streptosporangiales</taxon>
        <taxon>Streptosporangiaceae</taxon>
        <taxon>Nonomuraea</taxon>
    </lineage>
</organism>
<keyword evidence="8" id="KW-1185">Reference proteome</keyword>
<evidence type="ECO:0000313" key="8">
    <source>
        <dbReference type="Proteomes" id="UP000565579"/>
    </source>
</evidence>
<keyword evidence="6" id="KW-0812">Transmembrane</keyword>
<dbReference type="GO" id="GO:0005886">
    <property type="term" value="C:plasma membrane"/>
    <property type="evidence" value="ECO:0007669"/>
    <property type="project" value="TreeGrafter"/>
</dbReference>
<gene>
    <name evidence="7" type="ORF">HD593_000392</name>
</gene>
<dbReference type="RefSeq" id="WP_185100416.1">
    <property type="nucleotide sequence ID" value="NZ_BAAAXY010000057.1"/>
</dbReference>
<evidence type="ECO:0000256" key="4">
    <source>
        <dbReference type="ARBA" id="ARBA00022448"/>
    </source>
</evidence>
<evidence type="ECO:0000256" key="6">
    <source>
        <dbReference type="SAM" id="Phobius"/>
    </source>
</evidence>
<feature type="transmembrane region" description="Helical" evidence="6">
    <location>
        <begin position="364"/>
        <end position="383"/>
    </location>
</feature>
<feature type="transmembrane region" description="Helical" evidence="6">
    <location>
        <begin position="124"/>
        <end position="144"/>
    </location>
</feature>
<evidence type="ECO:0000256" key="5">
    <source>
        <dbReference type="ARBA" id="ARBA00031636"/>
    </source>
</evidence>
<dbReference type="EMBL" id="JACHMI010000001">
    <property type="protein sequence ID" value="MBB6545597.1"/>
    <property type="molecule type" value="Genomic_DNA"/>
</dbReference>
<protein>
    <recommendedName>
        <fullName evidence="3">Probable multidrug resistance protein NorM</fullName>
    </recommendedName>
    <alternativeName>
        <fullName evidence="5">Multidrug-efflux transporter</fullName>
    </alternativeName>
</protein>
<keyword evidence="4" id="KW-0813">Transport</keyword>
<dbReference type="GO" id="GO:0042910">
    <property type="term" value="F:xenobiotic transmembrane transporter activity"/>
    <property type="evidence" value="ECO:0007669"/>
    <property type="project" value="InterPro"/>
</dbReference>
<dbReference type="Proteomes" id="UP000565579">
    <property type="component" value="Unassembled WGS sequence"/>
</dbReference>
<dbReference type="GO" id="GO:0015297">
    <property type="term" value="F:antiporter activity"/>
    <property type="evidence" value="ECO:0007669"/>
    <property type="project" value="InterPro"/>
</dbReference>
<sequence>MIALLRAAMPLFLAMVAGTAGSLVVTSVLGNHDTVTLAAFAVISAVLSAAAAAVQGALRGLGPFVAPFREEPAAAVPVVRDARWLSLATGLLGALVVLCVPPLARLTGVPDEVVREMGVLPWFLAAYLLVFASTGGASTILVALGRSGYVLWPTLVFGVGVAGLTALLVPGLGLTGVGIAWVLSGAGAAGVATLSLRKALGRPIGQGRPRTREIMKLARVSIPLAGTVLIKFGVLSVVTFAASTTGTRDTAAHAVLSTLTGMIMLASLSVAQAAVPEVARAADPAGARRAHRSAALLAVTGTLVVAGLLLGLGDNVLGLFTDDGAVRERALGLLPLMLLSATLDAAQAVQGTGLTALKRSASSLLYFVIGYGLLVVAAVPVARTWGIDGLWAAMAVANGLLVVLQGTGFHRHSARVGQNPGSTRSPAQAR</sequence>
<comment type="similarity">
    <text evidence="2">Belongs to the multi antimicrobial extrusion (MATE) (TC 2.A.66.1) family.</text>
</comment>
<feature type="transmembrane region" description="Helical" evidence="6">
    <location>
        <begin position="217"/>
        <end position="242"/>
    </location>
</feature>
<feature type="transmembrane region" description="Helical" evidence="6">
    <location>
        <begin position="38"/>
        <end position="61"/>
    </location>
</feature>
<keyword evidence="6" id="KW-0472">Membrane</keyword>
<keyword evidence="6" id="KW-1133">Transmembrane helix</keyword>
<evidence type="ECO:0000256" key="2">
    <source>
        <dbReference type="ARBA" id="ARBA00010199"/>
    </source>
</evidence>
<evidence type="ECO:0000313" key="7">
    <source>
        <dbReference type="EMBL" id="MBB6545597.1"/>
    </source>
</evidence>
<feature type="transmembrane region" description="Helical" evidence="6">
    <location>
        <begin position="333"/>
        <end position="357"/>
    </location>
</feature>
<dbReference type="PANTHER" id="PTHR43298">
    <property type="entry name" value="MULTIDRUG RESISTANCE PROTEIN NORM-RELATED"/>
    <property type="match status" value="1"/>
</dbReference>
<feature type="transmembrane region" description="Helical" evidence="6">
    <location>
        <begin position="254"/>
        <end position="275"/>
    </location>
</feature>
<feature type="transmembrane region" description="Helical" evidence="6">
    <location>
        <begin position="178"/>
        <end position="196"/>
    </location>
</feature>
<dbReference type="PANTHER" id="PTHR43298:SF2">
    <property type="entry name" value="FMN_FAD EXPORTER YEEO-RELATED"/>
    <property type="match status" value="1"/>
</dbReference>
<dbReference type="InterPro" id="IPR050222">
    <property type="entry name" value="MATE_MdtK"/>
</dbReference>
<dbReference type="InterPro" id="IPR002528">
    <property type="entry name" value="MATE_fam"/>
</dbReference>
<feature type="transmembrane region" description="Helical" evidence="6">
    <location>
        <begin position="82"/>
        <end position="104"/>
    </location>
</feature>
<feature type="transmembrane region" description="Helical" evidence="6">
    <location>
        <begin position="389"/>
        <end position="409"/>
    </location>
</feature>
<accession>A0A7X0TVL2</accession>
<dbReference type="Pfam" id="PF01554">
    <property type="entry name" value="MatE"/>
    <property type="match status" value="1"/>
</dbReference>
<comment type="function">
    <text evidence="1">Multidrug efflux pump.</text>
</comment>
<evidence type="ECO:0000256" key="1">
    <source>
        <dbReference type="ARBA" id="ARBA00003408"/>
    </source>
</evidence>
<reference evidence="7 8" key="1">
    <citation type="submission" date="2020-08" db="EMBL/GenBank/DDBJ databases">
        <title>Sequencing the genomes of 1000 actinobacteria strains.</title>
        <authorList>
            <person name="Klenk H.-P."/>
        </authorList>
    </citation>
    <scope>NUCLEOTIDE SEQUENCE [LARGE SCALE GENOMIC DNA]</scope>
    <source>
        <strain evidence="7 8">DSM 43768</strain>
    </source>
</reference>
<dbReference type="CDD" id="cd12082">
    <property type="entry name" value="MATE_like"/>
    <property type="match status" value="1"/>
</dbReference>
<proteinExistence type="inferred from homology"/>
<dbReference type="AlphaFoldDB" id="A0A7X0TVL2"/>
<feature type="transmembrane region" description="Helical" evidence="6">
    <location>
        <begin position="151"/>
        <end position="172"/>
    </location>
</feature>
<comment type="caution">
    <text evidence="7">The sequence shown here is derived from an EMBL/GenBank/DDBJ whole genome shotgun (WGS) entry which is preliminary data.</text>
</comment>
<feature type="transmembrane region" description="Helical" evidence="6">
    <location>
        <begin position="295"/>
        <end position="313"/>
    </location>
</feature>